<dbReference type="Proteomes" id="UP000813068">
    <property type="component" value="Unassembled WGS sequence"/>
</dbReference>
<protein>
    <submittedName>
        <fullName evidence="2">Uncharacterized protein</fullName>
    </submittedName>
</protein>
<accession>A0ABS6MV67</accession>
<keyword evidence="3" id="KW-1185">Reference proteome</keyword>
<sequence length="107" mass="13136">MLAHLSLVTALLACLALSNPRPVEASDHDVDIRIGYPSVEIYSPPLSIYFGPPPIYQPYYYYPPHYYDYRGPPPYYYQPRYYPRHWHSQPYHRYYRDYRYRGYHHRR</sequence>
<evidence type="ECO:0000256" key="1">
    <source>
        <dbReference type="SAM" id="SignalP"/>
    </source>
</evidence>
<name>A0ABS6MV67_9GAMM</name>
<reference evidence="2 3" key="1">
    <citation type="submission" date="2021-06" db="EMBL/GenBank/DDBJ databases">
        <title>Differences between aerobic and microaerobic xylene degrading microbial communities.</title>
        <authorList>
            <person name="Banerjee S."/>
            <person name="Tancsics A."/>
        </authorList>
    </citation>
    <scope>NUCLEOTIDE SEQUENCE [LARGE SCALE GENOMIC DNA]</scope>
    <source>
        <strain evidence="2 3">MAP12</strain>
    </source>
</reference>
<gene>
    <name evidence="2" type="ORF">KRX52_05410</name>
</gene>
<evidence type="ECO:0000313" key="3">
    <source>
        <dbReference type="Proteomes" id="UP000813068"/>
    </source>
</evidence>
<organism evidence="2 3">
    <name type="scientific">Geopseudomonas aromaticivorans</name>
    <dbReference type="NCBI Taxonomy" id="2849492"/>
    <lineage>
        <taxon>Bacteria</taxon>
        <taxon>Pseudomonadati</taxon>
        <taxon>Pseudomonadota</taxon>
        <taxon>Gammaproteobacteria</taxon>
        <taxon>Pseudomonadales</taxon>
        <taxon>Pseudomonadaceae</taxon>
        <taxon>Geopseudomonas</taxon>
    </lineage>
</organism>
<dbReference type="RefSeq" id="WP_217680167.1">
    <property type="nucleotide sequence ID" value="NZ_JAHRGL010000013.1"/>
</dbReference>
<dbReference type="EMBL" id="JAHRGL010000013">
    <property type="protein sequence ID" value="MBV2132236.1"/>
    <property type="molecule type" value="Genomic_DNA"/>
</dbReference>
<proteinExistence type="predicted"/>
<comment type="caution">
    <text evidence="2">The sequence shown here is derived from an EMBL/GenBank/DDBJ whole genome shotgun (WGS) entry which is preliminary data.</text>
</comment>
<keyword evidence="1" id="KW-0732">Signal</keyword>
<feature type="signal peptide" evidence="1">
    <location>
        <begin position="1"/>
        <end position="25"/>
    </location>
</feature>
<feature type="chain" id="PRO_5047409082" evidence="1">
    <location>
        <begin position="26"/>
        <end position="107"/>
    </location>
</feature>
<evidence type="ECO:0000313" key="2">
    <source>
        <dbReference type="EMBL" id="MBV2132236.1"/>
    </source>
</evidence>